<keyword evidence="4" id="KW-1185">Reference proteome</keyword>
<dbReference type="InterPro" id="IPR003959">
    <property type="entry name" value="ATPase_AAA_core"/>
</dbReference>
<proteinExistence type="predicted"/>
<feature type="domain" description="OLD protein-like TOPRIM" evidence="2">
    <location>
        <begin position="343"/>
        <end position="411"/>
    </location>
</feature>
<name>M7Y5B0_9BACT</name>
<dbReference type="Pfam" id="PF13304">
    <property type="entry name" value="AAA_21"/>
    <property type="match status" value="1"/>
</dbReference>
<gene>
    <name evidence="3" type="ORF">C943_01168</name>
</gene>
<dbReference type="InterPro" id="IPR034139">
    <property type="entry name" value="TOPRIM_OLD"/>
</dbReference>
<evidence type="ECO:0000313" key="3">
    <source>
        <dbReference type="EMBL" id="EMS32441.1"/>
    </source>
</evidence>
<evidence type="ECO:0000259" key="2">
    <source>
        <dbReference type="Pfam" id="PF20469"/>
    </source>
</evidence>
<dbReference type="Proteomes" id="UP000010953">
    <property type="component" value="Unassembled WGS sequence"/>
</dbReference>
<comment type="caution">
    <text evidence="3">The sequence shown here is derived from an EMBL/GenBank/DDBJ whole genome shotgun (WGS) entry which is preliminary data.</text>
</comment>
<dbReference type="Pfam" id="PF20469">
    <property type="entry name" value="OLD-like_TOPRIM"/>
    <property type="match status" value="1"/>
</dbReference>
<dbReference type="STRING" id="1239962.C943_01168"/>
<dbReference type="eggNOG" id="COG1106">
    <property type="taxonomic scope" value="Bacteria"/>
</dbReference>
<dbReference type="RefSeq" id="WP_008628804.1">
    <property type="nucleotide sequence ID" value="NZ_AMZY02000013.1"/>
</dbReference>
<organism evidence="3 4">
    <name type="scientific">Mariniradius saccharolyticus AK6</name>
    <dbReference type="NCBI Taxonomy" id="1239962"/>
    <lineage>
        <taxon>Bacteria</taxon>
        <taxon>Pseudomonadati</taxon>
        <taxon>Bacteroidota</taxon>
        <taxon>Cytophagia</taxon>
        <taxon>Cytophagales</taxon>
        <taxon>Cyclobacteriaceae</taxon>
        <taxon>Mariniradius</taxon>
    </lineage>
</organism>
<dbReference type="InterPro" id="IPR051396">
    <property type="entry name" value="Bact_Antivir_Def_Nuclease"/>
</dbReference>
<evidence type="ECO:0000313" key="4">
    <source>
        <dbReference type="Proteomes" id="UP000010953"/>
    </source>
</evidence>
<evidence type="ECO:0000259" key="1">
    <source>
        <dbReference type="Pfam" id="PF13304"/>
    </source>
</evidence>
<dbReference type="InterPro" id="IPR027417">
    <property type="entry name" value="P-loop_NTPase"/>
</dbReference>
<accession>M7Y5B0</accession>
<dbReference type="InParanoid" id="M7Y5B0"/>
<dbReference type="PANTHER" id="PTHR43581">
    <property type="entry name" value="ATP/GTP PHOSPHATASE"/>
    <property type="match status" value="1"/>
</dbReference>
<dbReference type="Gene3D" id="3.40.50.300">
    <property type="entry name" value="P-loop containing nucleotide triphosphate hydrolases"/>
    <property type="match status" value="1"/>
</dbReference>
<sequence>MISKLKLKFGSSPTKLPLETDTTPITVFVGPNNAGKSKVLIEIQNFCSNGTSSGTDVIVNDIEFSNLPDPESEINNHTLPPNVGEFIHPNHIMFGKGAWRNQLNRNDLLNYLTDVSTNKRNYCAYFVSFNTIRIDGGSRINLVQQQSAGDLQSHPQNHLAVLFKDNTKRAEVRRIIYDAFRKYFVIDPTNLGTLRIRLSDTPPTNDIQERGIHEEAVEFHRKALDIMLASDGVKAFTGIITTIIAGDPKVILIDEPEAFLHPSLASNLGREVSNSVNGTFKNLFVSTHSANFLMGCIQSGTPLNIIRLTYSNNTPTARILQSEKVLKLMRHPLLRSTGVLNGLFYEYVVVTEADADRAFYQEVNDRLLAFEPSKGIPNCLFLNAQNKQTIHEIMKPLREMGIPCAAIVDVDVVKEGGSVWTNLLVSAFIPELTINATATSRAKIKTRFDAKLPINFKTQGGVDVLDAADKEACNNLFDQLDEYGIFAVRKGELESWLKSLGVTGHTPDWLIEIFEKLGEDPSLATYIKPTTGDVWDFIGKIKAWFTNPSRKGTPE</sequence>
<dbReference type="OrthoDB" id="9784297at2"/>
<dbReference type="SUPFAM" id="SSF52540">
    <property type="entry name" value="P-loop containing nucleoside triphosphate hydrolases"/>
    <property type="match status" value="1"/>
</dbReference>
<reference evidence="3" key="1">
    <citation type="submission" date="2013-01" db="EMBL/GenBank/DDBJ databases">
        <title>Genome assembly of Mariniradius saccharolyticus AK6.</title>
        <authorList>
            <person name="Vaidya B."/>
            <person name="Khatri I."/>
            <person name="Tanuku N.R.S."/>
            <person name="Subramanian S."/>
            <person name="Pinnaka A."/>
        </authorList>
    </citation>
    <scope>NUCLEOTIDE SEQUENCE [LARGE SCALE GENOMIC DNA]</scope>
    <source>
        <strain evidence="3">AK6</strain>
    </source>
</reference>
<dbReference type="PANTHER" id="PTHR43581:SF2">
    <property type="entry name" value="EXCINUCLEASE ATPASE SUBUNIT"/>
    <property type="match status" value="1"/>
</dbReference>
<feature type="domain" description="ATPase AAA-type core" evidence="1">
    <location>
        <begin position="177"/>
        <end position="293"/>
    </location>
</feature>
<dbReference type="GO" id="GO:0016887">
    <property type="term" value="F:ATP hydrolysis activity"/>
    <property type="evidence" value="ECO:0007669"/>
    <property type="project" value="InterPro"/>
</dbReference>
<dbReference type="AlphaFoldDB" id="M7Y5B0"/>
<dbReference type="GO" id="GO:0005524">
    <property type="term" value="F:ATP binding"/>
    <property type="evidence" value="ECO:0007669"/>
    <property type="project" value="InterPro"/>
</dbReference>
<dbReference type="EMBL" id="AMZY02000013">
    <property type="protein sequence ID" value="EMS32441.1"/>
    <property type="molecule type" value="Genomic_DNA"/>
</dbReference>
<protein>
    <submittedName>
        <fullName evidence="3">Uncharacterized protein</fullName>
    </submittedName>
</protein>